<dbReference type="Gene3D" id="3.40.50.12780">
    <property type="entry name" value="N-terminal domain of ligase-like"/>
    <property type="match status" value="3"/>
</dbReference>
<dbReference type="PROSITE" id="PS00012">
    <property type="entry name" value="PHOSPHOPANTETHEINE"/>
    <property type="match status" value="3"/>
</dbReference>
<evidence type="ECO:0000256" key="1">
    <source>
        <dbReference type="ARBA" id="ARBA00001957"/>
    </source>
</evidence>
<dbReference type="InterPro" id="IPR045851">
    <property type="entry name" value="AMP-bd_C_sf"/>
</dbReference>
<dbReference type="GO" id="GO:0008610">
    <property type="term" value="P:lipid biosynthetic process"/>
    <property type="evidence" value="ECO:0007669"/>
    <property type="project" value="UniProtKB-ARBA"/>
</dbReference>
<dbReference type="SUPFAM" id="SSF47336">
    <property type="entry name" value="ACP-like"/>
    <property type="match status" value="3"/>
</dbReference>
<keyword evidence="4" id="KW-0677">Repeat</keyword>
<dbReference type="Gene3D" id="3.30.559.10">
    <property type="entry name" value="Chloramphenicol acetyltransferase-like domain"/>
    <property type="match status" value="3"/>
</dbReference>
<dbReference type="InterPro" id="IPR010060">
    <property type="entry name" value="NRPS_synth"/>
</dbReference>
<keyword evidence="5" id="KW-0045">Antibiotic biosynthesis</keyword>
<dbReference type="FunFam" id="3.30.300.30:FF:000010">
    <property type="entry name" value="Enterobactin synthetase component F"/>
    <property type="match status" value="1"/>
</dbReference>
<dbReference type="Gene3D" id="3.30.559.30">
    <property type="entry name" value="Nonribosomal peptide synthetase, condensation domain"/>
    <property type="match status" value="3"/>
</dbReference>
<dbReference type="InterPro" id="IPR000873">
    <property type="entry name" value="AMP-dep_synth/lig_dom"/>
</dbReference>
<evidence type="ECO:0000256" key="6">
    <source>
        <dbReference type="SAM" id="MobiDB-lite"/>
    </source>
</evidence>
<dbReference type="Gene3D" id="1.10.1200.10">
    <property type="entry name" value="ACP-like"/>
    <property type="match status" value="2"/>
</dbReference>
<dbReference type="InterPro" id="IPR042099">
    <property type="entry name" value="ANL_N_sf"/>
</dbReference>
<dbReference type="EMBL" id="PDJK01000001">
    <property type="protein sequence ID" value="PFG57309.1"/>
    <property type="molecule type" value="Genomic_DNA"/>
</dbReference>
<comment type="caution">
    <text evidence="8">The sequence shown here is derived from an EMBL/GenBank/DDBJ whole genome shotgun (WGS) entry which is preliminary data.</text>
</comment>
<dbReference type="PANTHER" id="PTHR45527">
    <property type="entry name" value="NONRIBOSOMAL PEPTIDE SYNTHETASE"/>
    <property type="match status" value="1"/>
</dbReference>
<dbReference type="SUPFAM" id="SSF56801">
    <property type="entry name" value="Acetyl-CoA synthetase-like"/>
    <property type="match status" value="3"/>
</dbReference>
<dbReference type="GO" id="GO:0003824">
    <property type="term" value="F:catalytic activity"/>
    <property type="evidence" value="ECO:0007669"/>
    <property type="project" value="InterPro"/>
</dbReference>
<feature type="domain" description="Carrier" evidence="7">
    <location>
        <begin position="1711"/>
        <end position="1786"/>
    </location>
</feature>
<evidence type="ECO:0000256" key="2">
    <source>
        <dbReference type="ARBA" id="ARBA00022450"/>
    </source>
</evidence>
<reference evidence="8 9" key="1">
    <citation type="submission" date="2017-10" db="EMBL/GenBank/DDBJ databases">
        <title>Sequencing the genomes of 1000 actinobacteria strains.</title>
        <authorList>
            <person name="Klenk H.-P."/>
        </authorList>
    </citation>
    <scope>NUCLEOTIDE SEQUENCE [LARGE SCALE GENOMIC DNA]</scope>
    <source>
        <strain evidence="8 9">DSM 46092</strain>
    </source>
</reference>
<dbReference type="GO" id="GO:0017000">
    <property type="term" value="P:antibiotic biosynthetic process"/>
    <property type="evidence" value="ECO:0007669"/>
    <property type="project" value="UniProtKB-KW"/>
</dbReference>
<feature type="region of interest" description="Disordered" evidence="6">
    <location>
        <begin position="1781"/>
        <end position="1800"/>
    </location>
</feature>
<protein>
    <submittedName>
        <fullName evidence="8">Non-ribosomal peptide synthase protein (TIGR01720 family)/amino acid adenylation domain-containing protein</fullName>
    </submittedName>
</protein>
<dbReference type="PANTHER" id="PTHR45527:SF1">
    <property type="entry name" value="FATTY ACID SYNTHASE"/>
    <property type="match status" value="1"/>
</dbReference>
<evidence type="ECO:0000256" key="5">
    <source>
        <dbReference type="ARBA" id="ARBA00023194"/>
    </source>
</evidence>
<dbReference type="GO" id="GO:0043041">
    <property type="term" value="P:amino acid activation for nonribosomal peptide biosynthetic process"/>
    <property type="evidence" value="ECO:0007669"/>
    <property type="project" value="TreeGrafter"/>
</dbReference>
<dbReference type="InterPro" id="IPR006162">
    <property type="entry name" value="Ppantetheine_attach_site"/>
</dbReference>
<dbReference type="Proteomes" id="UP000243542">
    <property type="component" value="Unassembled WGS sequence"/>
</dbReference>
<proteinExistence type="predicted"/>
<dbReference type="InterPro" id="IPR025110">
    <property type="entry name" value="AMP-bd_C"/>
</dbReference>
<dbReference type="SUPFAM" id="SSF52777">
    <property type="entry name" value="CoA-dependent acyltransferases"/>
    <property type="match status" value="6"/>
</dbReference>
<dbReference type="NCBIfam" id="TIGR01720">
    <property type="entry name" value="NRPS-para261"/>
    <property type="match status" value="1"/>
</dbReference>
<dbReference type="FunFam" id="1.10.1200.10:FF:000016">
    <property type="entry name" value="Non-ribosomal peptide synthase"/>
    <property type="match status" value="1"/>
</dbReference>
<dbReference type="Pfam" id="PF00501">
    <property type="entry name" value="AMP-binding"/>
    <property type="match status" value="3"/>
</dbReference>
<dbReference type="SUPFAM" id="SSF53474">
    <property type="entry name" value="alpha/beta-Hydrolases"/>
    <property type="match status" value="1"/>
</dbReference>
<keyword evidence="2" id="KW-0596">Phosphopantetheine</keyword>
<dbReference type="CDD" id="cd19540">
    <property type="entry name" value="LCL_NRPS-like"/>
    <property type="match status" value="1"/>
</dbReference>
<keyword evidence="3" id="KW-0597">Phosphoprotein</keyword>
<dbReference type="NCBIfam" id="NF003417">
    <property type="entry name" value="PRK04813.1"/>
    <property type="match status" value="4"/>
</dbReference>
<dbReference type="InterPro" id="IPR020806">
    <property type="entry name" value="PKS_PP-bd"/>
</dbReference>
<dbReference type="InterPro" id="IPR020802">
    <property type="entry name" value="TesA-like"/>
</dbReference>
<dbReference type="GO" id="GO:0005829">
    <property type="term" value="C:cytosol"/>
    <property type="evidence" value="ECO:0007669"/>
    <property type="project" value="TreeGrafter"/>
</dbReference>
<feature type="domain" description="Carrier" evidence="7">
    <location>
        <begin position="2727"/>
        <end position="2802"/>
    </location>
</feature>
<dbReference type="Pfam" id="PF00668">
    <property type="entry name" value="Condensation"/>
    <property type="match status" value="3"/>
</dbReference>
<feature type="region of interest" description="Disordered" evidence="6">
    <location>
        <begin position="1694"/>
        <end position="1714"/>
    </location>
</feature>
<evidence type="ECO:0000259" key="7">
    <source>
        <dbReference type="PROSITE" id="PS50075"/>
    </source>
</evidence>
<dbReference type="InterPro" id="IPR001242">
    <property type="entry name" value="Condensation_dom"/>
</dbReference>
<dbReference type="GO" id="GO:0031177">
    <property type="term" value="F:phosphopantetheine binding"/>
    <property type="evidence" value="ECO:0007669"/>
    <property type="project" value="InterPro"/>
</dbReference>
<name>A0A2A9G3S8_9PSEU</name>
<evidence type="ECO:0000256" key="3">
    <source>
        <dbReference type="ARBA" id="ARBA00022553"/>
    </source>
</evidence>
<dbReference type="Gene3D" id="3.30.300.30">
    <property type="match status" value="3"/>
</dbReference>
<feature type="domain" description="Carrier" evidence="7">
    <location>
        <begin position="246"/>
        <end position="320"/>
    </location>
</feature>
<dbReference type="GO" id="GO:0072330">
    <property type="term" value="P:monocarboxylic acid biosynthetic process"/>
    <property type="evidence" value="ECO:0007669"/>
    <property type="project" value="UniProtKB-ARBA"/>
</dbReference>
<sequence>MRQVWTGGDVVPPSAVRAALSGPDAPTVVNGYGPTETTVFATRLPLTAIGPGHGSVPIGRPLDGKRILLLDDALRPVPPGTAGEIYLAGAGVGQGYLRRPGLTAERFVADPSGPPGSRMYRTGDLARWNTDGTLDFAGRSDTQVKLRGFRIETSEVDAVLTAEPGVRQSLTVLREDRPGDRRLVSYVVPAQDADRLAARLADRLPAFMVPAAIIALDELPLTRNGKVDRAALPAPGGHADPPPGPKPATAAEETVAALFRDVLGLAEVPVDRSFFRLGGDSIKAIQLAGRARRAGLDLSTPEIFRTPTVSELARTLQIQPARRPTPEDPRAEDPLVPLTPIMHWLRGQGGALAGFSQSLRVRVPAGVTEEMLRTIVQALVDRHPMLRLSVSIVDGIWSAEIRPDTEAGFTRVDAGDPDAGDHEQRARAVLDPTRGRVVEAVWFDAGSDRPGALTLAVHHLVVDGVSWRILLDDLREIGSAAREGRPPLPAPAGTSFAHWARLLAERAQHPSVTGHYRRWKTAAPTHDIAMSKRALDPSTDTEATRRVQVLTLPPAVSGLLAGRTAEAFGCSLNDLLLTAFALAVVDRRTEAGTAVLVDLEGHGREEFAEGLDLTRTVGWFTTLFPTVLDPGVRWREARDEPALLDEAVERVRGTMGAIPDNGLGYGLLRHLNPQTAPSLATGRVPQLAFNFLGRFETAEERDWAAVPGDTVLGSSMPEELAMAHCIELNTLLVEQAEGPLLQANWSWAGEVLDTEDVLSLGHRWFEVLTALTERAADLATASVLPLPPLAQGLLFHSLYDHDGTDPYLVQFVFTLRGELDTAAMRGALHALLRRHPQLSAGIQHSSSGRPVQVVPPEFTVPWTEHEVSSERDVDRFLDTDRRERFELGKPPLVRAAVLRRGTDRHVFVLTTHHLLLDGWSMPILIRELFALYAGAALPEAPSYRDFLKWLGARDPEADQAAWRDLLSDVDGPTLVAGRDRPGSGAVRGRAFFELGAQSSARIRDAAAEGDLTVSVLVRLAWATVLGSLTGRDDVLFGATVSGRPPELAGAENMVGLLINTVPVRVRLDPARTITETLHALREQHLTTLEHQHADLTGLQELAGHRELFDTAIVFENYPLDADALRCPAPGLEITGLRGLDGSHYPLALLVLPGERFGLRLDHDEDLFDHAAAHRLLARFATILDRIASEPRARLAELDLLLHDERPGTAAEPAVTETTLPGLFAAQVARRPEATAVVDGERRLSYRELDEHSTRLAALLRARGAGPERLVALALPRSADAVIGVLAVLKSGAGYVPLDLEHPAQRLNEILEDTGPVLVVTTEDAAVPGGRPKLLLDDVAGSVPEDGVAEISVSAANTAYVIHTSGSTGRPKGVTVSHRTVVNLLSSTDELIGAGPEDVHSLFHSLAFDVSVWEMWAALGRGGRLVVVPSTVTRSPRELLGLLAAEGVTVLSQTPSAFYQLMAAEAERPAELALRMVIFAGEALDPTRIRSWQGPGRPRLVNLYGITETTVHSTFQEISDPGTTRSVVGTALPGEQIRLLDHALRPVPPGCPGEIYVAGHGVTRGYLGRPGLTAQRFVADLFGGPGARMYRSGDLARTLPDGTLEYLGRTDHQVKVRGFRIEPGEVERRLEKHPAVHRAVVLPHEQDRLVAYAVLRGPVGSGELRAHAAAALPAHMVPAFVVPVPEIPLTANGKLDRRALPDPAPAPSVSRPADTEEERILCAAFAETLGVAEAGADDSFFDLGGHSLLATRLINLIRSRTGIELGIRALFDAPTPAALAARLSGPGSRRRPALRPGARPDRVPLSAAQRRLWFFTEFAGPNAVYNMPFSARLTGELSVKALREAVSDLLTRHESLRTRVADVDGEPCQDLRPAAEADFAVVATTRADLPDRLAEAGAHRFDLGAELPVHVRLFVLGPDEHVLLFLVHHIAADGWSFAPLVADLSAAYRARLAGGAPQWTDEPIQYADFTLWQNELDLASDEEFWRETLRGLPQAPSSLPTDHPRPAVSAHRGETISVDFDAGLHTALTGLAKAHGVSLFMLLHAALATLTSRLGAGGDLAIGTPVAGRHDHALDRAIGCFVNTVVLRSTIDPATPFTEFLSTVRDTDLAAFAHQDLQFDRLVELLNPVRTPGSHPLFQIMLAFQDTPAIRFDLPGIDAEHLPVRGGGSRLDLLWSLWQRDGGGITGVLEYDAELFRPATARALTTRFEQLLRAITRAPDTAIADLDILLPGERRRVLETWNDTAATPPSATVAEQFAAHVAATPEAPAILSGGGTTSYRQLDDLVRGIAADLASQGIGPGDLVALQLARGPALPAAMLAVHSLGAAYLPCDRDLPEQRLATLLTDSRPALLLRDEEGTIEFVRPGGRPSLLPADSAYTIYTSGSTGKPKGVLIGHPALANLLGALGEQLAVTPSDRMLACSPTGFDMSVPEFFLPLVSGAAMVLVDRDVSRDPVLLLETVQRLGVTVLQTTPSLWQALADLQPRLPGVRAVIGGEAVPDSLAESVRGLGCSLLACYGPTETTVWSATLPVGDRTEATVPLGRPLANTRCVVLDAHLHPVPPGVLGHLYIAGDGVATGYLNQSAQTAQRFVADPFGGPGARMYHTGDLASWSSQGILHFHGRSDRQLKLRGHRIEPGEIEAALTGHPGVTAAAVTVHEHGPGDHRLVGYLIGDAEIDAVHEYVRRRLPSYMRPSKLLTVDEFPLSHNGKLQLDHLPAPRWDIAAEPEPPRNPREQVLCSLFAEVLGLPRVGASDNFFELGGHSVLAIRLAARIGAVLGVDPQIRDVFLAGTPARLAAALDGTGRTGQLVPFRAGGDGTPVFCVPPLSGISWLYAGLLHHLDRAHPLYGFQDDVPGEELRLPRSVDEMADRYADLLSSAHPTGPVHLVGWSFGGVVAHAMARLLRERGREVGLLLLDPQAGPAQDLLGEPDDERIHRVLLTAVGHDDSVFAPGELTAKALFTILRAENSFFARYTEDDIRRIVRVSRNNAALLRGHRPAHYAGDATLVTTPGTGDSTVDWGVHVGGDLTTHEIDTAHHRLLQPRNLSRLGDILRRQLGAAGRPEETP</sequence>
<evidence type="ECO:0000313" key="9">
    <source>
        <dbReference type="Proteomes" id="UP000243542"/>
    </source>
</evidence>
<dbReference type="InterPro" id="IPR020845">
    <property type="entry name" value="AMP-binding_CS"/>
</dbReference>
<dbReference type="CDD" id="cd05930">
    <property type="entry name" value="A_NRPS"/>
    <property type="match status" value="1"/>
</dbReference>
<dbReference type="SMART" id="SM00823">
    <property type="entry name" value="PKS_PP"/>
    <property type="match status" value="3"/>
</dbReference>
<evidence type="ECO:0000313" key="8">
    <source>
        <dbReference type="EMBL" id="PFG57309.1"/>
    </source>
</evidence>
<dbReference type="InterPro" id="IPR029058">
    <property type="entry name" value="AB_hydrolase_fold"/>
</dbReference>
<dbReference type="InterPro" id="IPR001031">
    <property type="entry name" value="Thioesterase"/>
</dbReference>
<dbReference type="InterPro" id="IPR023213">
    <property type="entry name" value="CAT-like_dom_sf"/>
</dbReference>
<accession>A0A2A9G3S8</accession>
<dbReference type="Pfam" id="PF00550">
    <property type="entry name" value="PP-binding"/>
    <property type="match status" value="3"/>
</dbReference>
<dbReference type="InterPro" id="IPR009081">
    <property type="entry name" value="PP-bd_ACP"/>
</dbReference>
<dbReference type="FunFam" id="3.40.50.12780:FF:000012">
    <property type="entry name" value="Non-ribosomal peptide synthetase"/>
    <property type="match status" value="1"/>
</dbReference>
<dbReference type="InterPro" id="IPR010071">
    <property type="entry name" value="AA_adenyl_dom"/>
</dbReference>
<dbReference type="CDD" id="cd19543">
    <property type="entry name" value="DCL_NRPS"/>
    <property type="match status" value="1"/>
</dbReference>
<organism evidence="8 9">
    <name type="scientific">Amycolatopsis sulphurea</name>
    <dbReference type="NCBI Taxonomy" id="76022"/>
    <lineage>
        <taxon>Bacteria</taxon>
        <taxon>Bacillati</taxon>
        <taxon>Actinomycetota</taxon>
        <taxon>Actinomycetes</taxon>
        <taxon>Pseudonocardiales</taxon>
        <taxon>Pseudonocardiaceae</taxon>
        <taxon>Amycolatopsis</taxon>
    </lineage>
</organism>
<dbReference type="PROSITE" id="PS00455">
    <property type="entry name" value="AMP_BINDING"/>
    <property type="match status" value="1"/>
</dbReference>
<comment type="cofactor">
    <cofactor evidence="1">
        <name>pantetheine 4'-phosphate</name>
        <dbReference type="ChEBI" id="CHEBI:47942"/>
    </cofactor>
</comment>
<dbReference type="CDD" id="cd17643">
    <property type="entry name" value="A_NRPS_Cytc1-like"/>
    <property type="match status" value="1"/>
</dbReference>
<dbReference type="GO" id="GO:0044550">
    <property type="term" value="P:secondary metabolite biosynthetic process"/>
    <property type="evidence" value="ECO:0007669"/>
    <property type="project" value="UniProtKB-ARBA"/>
</dbReference>
<dbReference type="Gene3D" id="3.40.50.1820">
    <property type="entry name" value="alpha/beta hydrolase"/>
    <property type="match status" value="1"/>
</dbReference>
<dbReference type="PROSITE" id="PS50075">
    <property type="entry name" value="CARRIER"/>
    <property type="match status" value="3"/>
</dbReference>
<keyword evidence="9" id="KW-1185">Reference proteome</keyword>
<dbReference type="FunFam" id="3.40.50.980:FF:000001">
    <property type="entry name" value="Non-ribosomal peptide synthetase"/>
    <property type="match status" value="1"/>
</dbReference>
<dbReference type="NCBIfam" id="TIGR01733">
    <property type="entry name" value="AA-adenyl-dom"/>
    <property type="match status" value="2"/>
</dbReference>
<gene>
    <name evidence="8" type="ORF">ATK36_0883</name>
</gene>
<evidence type="ECO:0000256" key="4">
    <source>
        <dbReference type="ARBA" id="ARBA00022737"/>
    </source>
</evidence>
<dbReference type="Pfam" id="PF00975">
    <property type="entry name" value="Thioesterase"/>
    <property type="match status" value="1"/>
</dbReference>
<dbReference type="Pfam" id="PF13193">
    <property type="entry name" value="AMP-binding_C"/>
    <property type="match status" value="3"/>
</dbReference>
<dbReference type="SMART" id="SM00824">
    <property type="entry name" value="PKS_TE"/>
    <property type="match status" value="1"/>
</dbReference>
<dbReference type="InterPro" id="IPR036736">
    <property type="entry name" value="ACP-like_sf"/>
</dbReference>